<evidence type="ECO:0000313" key="2">
    <source>
        <dbReference type="EMBL" id="GLR69751.1"/>
    </source>
</evidence>
<name>A0AA37WG68_9ALTE</name>
<feature type="transmembrane region" description="Helical" evidence="1">
    <location>
        <begin position="27"/>
        <end position="45"/>
    </location>
</feature>
<reference evidence="2" key="2">
    <citation type="submission" date="2023-01" db="EMBL/GenBank/DDBJ databases">
        <title>Draft genome sequence of Agaribacter marinus strain NBRC 110023.</title>
        <authorList>
            <person name="Sun Q."/>
            <person name="Mori K."/>
        </authorList>
    </citation>
    <scope>NUCLEOTIDE SEQUENCE</scope>
    <source>
        <strain evidence="2">NBRC 110023</strain>
    </source>
</reference>
<organism evidence="2 3">
    <name type="scientific">Agaribacter marinus</name>
    <dbReference type="NCBI Taxonomy" id="1431249"/>
    <lineage>
        <taxon>Bacteria</taxon>
        <taxon>Pseudomonadati</taxon>
        <taxon>Pseudomonadota</taxon>
        <taxon>Gammaproteobacteria</taxon>
        <taxon>Alteromonadales</taxon>
        <taxon>Alteromonadaceae</taxon>
        <taxon>Agaribacter</taxon>
    </lineage>
</organism>
<evidence type="ECO:0000256" key="1">
    <source>
        <dbReference type="SAM" id="Phobius"/>
    </source>
</evidence>
<dbReference type="AlphaFoldDB" id="A0AA37WG68"/>
<proteinExistence type="predicted"/>
<dbReference type="Proteomes" id="UP001156601">
    <property type="component" value="Unassembled WGS sequence"/>
</dbReference>
<accession>A0AA37WG68</accession>
<evidence type="ECO:0000313" key="3">
    <source>
        <dbReference type="Proteomes" id="UP001156601"/>
    </source>
</evidence>
<keyword evidence="1" id="KW-0812">Transmembrane</keyword>
<keyword evidence="1" id="KW-1133">Transmembrane helix</keyword>
<sequence length="296" mass="32686">MGHLAMSAETICQSKIMHSKAHTNTRWWLASAFVLLVIVALDHFISKYLIENVTDIAPAEQMSSHTPRQKDINTGVTKVDLVSIRLPPLPNTSDQTVAEIVEEVTAANAKIGSLASVKSLTVKAQKAKTSMHATMANANGRYMSEMVSLKGGSFQIDMPPSKKHRTRIGKFLYQCVGIQLGIIETRNEQKGLIYLSKEVKNPSAILRQVNGEAFTNERGLISLYGSGEQLVRVYPNWIDQRLSNNIGLNLNGKALTQFSAQYMLQNNLLQLINIKVNNTALQQVWTLASGFDTGCQ</sequence>
<gene>
    <name evidence="2" type="ORF">GCM10007852_06590</name>
</gene>
<keyword evidence="3" id="KW-1185">Reference proteome</keyword>
<dbReference type="EMBL" id="BSOT01000005">
    <property type="protein sequence ID" value="GLR69751.1"/>
    <property type="molecule type" value="Genomic_DNA"/>
</dbReference>
<keyword evidence="1" id="KW-0472">Membrane</keyword>
<comment type="caution">
    <text evidence="2">The sequence shown here is derived from an EMBL/GenBank/DDBJ whole genome shotgun (WGS) entry which is preliminary data.</text>
</comment>
<protein>
    <submittedName>
        <fullName evidence="2">Uncharacterized protein</fullName>
    </submittedName>
</protein>
<reference evidence="2" key="1">
    <citation type="journal article" date="2014" name="Int. J. Syst. Evol. Microbiol.">
        <title>Complete genome sequence of Corynebacterium casei LMG S-19264T (=DSM 44701T), isolated from a smear-ripened cheese.</title>
        <authorList>
            <consortium name="US DOE Joint Genome Institute (JGI-PGF)"/>
            <person name="Walter F."/>
            <person name="Albersmeier A."/>
            <person name="Kalinowski J."/>
            <person name="Ruckert C."/>
        </authorList>
    </citation>
    <scope>NUCLEOTIDE SEQUENCE</scope>
    <source>
        <strain evidence="2">NBRC 110023</strain>
    </source>
</reference>